<dbReference type="PANTHER" id="PTHR11267:SF170">
    <property type="entry name" value="T-BOX PROTEIN 33-RELATED"/>
    <property type="match status" value="1"/>
</dbReference>
<dbReference type="GO" id="GO:0000978">
    <property type="term" value="F:RNA polymerase II cis-regulatory region sequence-specific DNA binding"/>
    <property type="evidence" value="ECO:0007669"/>
    <property type="project" value="InterPro"/>
</dbReference>
<keyword evidence="3" id="KW-0804">Transcription</keyword>
<evidence type="ECO:0000256" key="1">
    <source>
        <dbReference type="ARBA" id="ARBA00023015"/>
    </source>
</evidence>
<dbReference type="Gene3D" id="2.60.40.820">
    <property type="entry name" value="Transcription factor, T-box"/>
    <property type="match status" value="1"/>
</dbReference>
<dbReference type="Pfam" id="PF00907">
    <property type="entry name" value="T-box"/>
    <property type="match status" value="1"/>
</dbReference>
<dbReference type="InterPro" id="IPR008967">
    <property type="entry name" value="p53-like_TF_DNA-bd_sf"/>
</dbReference>
<proteinExistence type="predicted"/>
<dbReference type="SUPFAM" id="SSF49417">
    <property type="entry name" value="p53-like transcription factors"/>
    <property type="match status" value="1"/>
</dbReference>
<dbReference type="InterPro" id="IPR036960">
    <property type="entry name" value="T-box_sf"/>
</dbReference>
<dbReference type="WBParaSite" id="SVE_1340800.1">
    <property type="protein sequence ID" value="SVE_1340800.1"/>
    <property type="gene ID" value="SVE_1340800"/>
</dbReference>
<keyword evidence="7" id="KW-1185">Reference proteome</keyword>
<dbReference type="GO" id="GO:0000981">
    <property type="term" value="F:DNA-binding transcription factor activity, RNA polymerase II-specific"/>
    <property type="evidence" value="ECO:0007669"/>
    <property type="project" value="TreeGrafter"/>
</dbReference>
<name>A0A0K0FSG6_STRVS</name>
<comment type="subcellular location">
    <subcellularLocation>
        <location evidence="5">Nucleus</location>
    </subcellularLocation>
</comment>
<evidence type="ECO:0000259" key="6">
    <source>
        <dbReference type="PROSITE" id="PS50252"/>
    </source>
</evidence>
<dbReference type="GO" id="GO:0005634">
    <property type="term" value="C:nucleus"/>
    <property type="evidence" value="ECO:0007669"/>
    <property type="project" value="UniProtKB-SubCell"/>
</dbReference>
<organism evidence="7 8">
    <name type="scientific">Strongyloides venezuelensis</name>
    <name type="common">Threadworm</name>
    <dbReference type="NCBI Taxonomy" id="75913"/>
    <lineage>
        <taxon>Eukaryota</taxon>
        <taxon>Metazoa</taxon>
        <taxon>Ecdysozoa</taxon>
        <taxon>Nematoda</taxon>
        <taxon>Chromadorea</taxon>
        <taxon>Rhabditida</taxon>
        <taxon>Tylenchina</taxon>
        <taxon>Panagrolaimomorpha</taxon>
        <taxon>Strongyloidoidea</taxon>
        <taxon>Strongyloididae</taxon>
        <taxon>Strongyloides</taxon>
    </lineage>
</organism>
<evidence type="ECO:0000313" key="7">
    <source>
        <dbReference type="Proteomes" id="UP000035680"/>
    </source>
</evidence>
<dbReference type="Proteomes" id="UP000035680">
    <property type="component" value="Unassembled WGS sequence"/>
</dbReference>
<evidence type="ECO:0000256" key="2">
    <source>
        <dbReference type="ARBA" id="ARBA00023125"/>
    </source>
</evidence>
<dbReference type="AlphaFoldDB" id="A0A0K0FSG6"/>
<keyword evidence="4 5" id="KW-0539">Nucleus</keyword>
<dbReference type="PROSITE" id="PS50252">
    <property type="entry name" value="TBOX_3"/>
    <property type="match status" value="1"/>
</dbReference>
<dbReference type="GO" id="GO:0001708">
    <property type="term" value="P:cell fate specification"/>
    <property type="evidence" value="ECO:0007669"/>
    <property type="project" value="TreeGrafter"/>
</dbReference>
<reference evidence="7" key="1">
    <citation type="submission" date="2014-07" db="EMBL/GenBank/DDBJ databases">
        <authorList>
            <person name="Martin A.A"/>
            <person name="De Silva N."/>
        </authorList>
    </citation>
    <scope>NUCLEOTIDE SEQUENCE</scope>
</reference>
<keyword evidence="2 5" id="KW-0238">DNA-binding</keyword>
<dbReference type="PANTHER" id="PTHR11267">
    <property type="entry name" value="T-BOX PROTEIN-RELATED"/>
    <property type="match status" value="1"/>
</dbReference>
<dbReference type="SMART" id="SM00425">
    <property type="entry name" value="TBOX"/>
    <property type="match status" value="1"/>
</dbReference>
<protein>
    <submittedName>
        <fullName evidence="8">T-box domain-containing protein</fullName>
    </submittedName>
</protein>
<evidence type="ECO:0000313" key="8">
    <source>
        <dbReference type="WBParaSite" id="SVE_1340800.1"/>
    </source>
</evidence>
<dbReference type="STRING" id="75913.A0A0K0FSG6"/>
<feature type="domain" description="T-box" evidence="6">
    <location>
        <begin position="1"/>
        <end position="117"/>
    </location>
</feature>
<accession>A0A0K0FSG6</accession>
<dbReference type="GO" id="GO:0000785">
    <property type="term" value="C:chromatin"/>
    <property type="evidence" value="ECO:0007669"/>
    <property type="project" value="TreeGrafter"/>
</dbReference>
<comment type="caution">
    <text evidence="5">Lacks conserved residue(s) required for the propagation of feature annotation.</text>
</comment>
<dbReference type="GO" id="GO:0045893">
    <property type="term" value="P:positive regulation of DNA-templated transcription"/>
    <property type="evidence" value="ECO:0007669"/>
    <property type="project" value="InterPro"/>
</dbReference>
<dbReference type="InterPro" id="IPR001699">
    <property type="entry name" value="TF_T-box"/>
</dbReference>
<evidence type="ECO:0000256" key="4">
    <source>
        <dbReference type="ARBA" id="ARBA00023242"/>
    </source>
</evidence>
<reference evidence="8" key="2">
    <citation type="submission" date="2015-08" db="UniProtKB">
        <authorList>
            <consortium name="WormBaseParasite"/>
        </authorList>
    </citation>
    <scope>IDENTIFICATION</scope>
</reference>
<sequence length="117" mass="13583">MMVTKSERKMFPKPEYTITGLDPNGEYMIVFKIEKVDDSRSKYTNSKWQYSGRAESTKENQNIAYHQDGLLQKGKRLMGNSVCFDRVKLTNNVNGNQSHISFKFTIHIHGYTFLPII</sequence>
<evidence type="ECO:0000256" key="5">
    <source>
        <dbReference type="PROSITE-ProRule" id="PRU00201"/>
    </source>
</evidence>
<evidence type="ECO:0000256" key="3">
    <source>
        <dbReference type="ARBA" id="ARBA00023163"/>
    </source>
</evidence>
<keyword evidence="1" id="KW-0805">Transcription regulation</keyword>
<dbReference type="InterPro" id="IPR046360">
    <property type="entry name" value="T-box_DNA-bd"/>
</dbReference>